<name>A0AAP2G6A5_9BACT</name>
<feature type="chain" id="PRO_5042941218" description="DUF3450 family protein" evidence="2">
    <location>
        <begin position="22"/>
        <end position="120"/>
    </location>
</feature>
<evidence type="ECO:0008006" key="5">
    <source>
        <dbReference type="Google" id="ProtNLM"/>
    </source>
</evidence>
<organism evidence="3 4">
    <name type="scientific">Litoribacter ruber</name>
    <dbReference type="NCBI Taxonomy" id="702568"/>
    <lineage>
        <taxon>Bacteria</taxon>
        <taxon>Pseudomonadati</taxon>
        <taxon>Bacteroidota</taxon>
        <taxon>Cytophagia</taxon>
        <taxon>Cytophagales</taxon>
        <taxon>Cyclobacteriaceae</taxon>
        <taxon>Litoribacter</taxon>
    </lineage>
</organism>
<accession>A0AAP2G6A5</accession>
<gene>
    <name evidence="3" type="ORF">KI659_15840</name>
</gene>
<keyword evidence="2" id="KW-0732">Signal</keyword>
<feature type="coiled-coil region" evidence="1">
    <location>
        <begin position="88"/>
        <end position="115"/>
    </location>
</feature>
<dbReference type="RefSeq" id="WP_213946348.1">
    <property type="nucleotide sequence ID" value="NZ_JAHCMY010000013.1"/>
</dbReference>
<protein>
    <recommendedName>
        <fullName evidence="5">DUF3450 family protein</fullName>
    </recommendedName>
</protein>
<evidence type="ECO:0000256" key="2">
    <source>
        <dbReference type="SAM" id="SignalP"/>
    </source>
</evidence>
<evidence type="ECO:0000313" key="3">
    <source>
        <dbReference type="EMBL" id="MBS9525488.1"/>
    </source>
</evidence>
<proteinExistence type="predicted"/>
<evidence type="ECO:0000313" key="4">
    <source>
        <dbReference type="Proteomes" id="UP001319104"/>
    </source>
</evidence>
<dbReference type="AlphaFoldDB" id="A0AAP2G6A5"/>
<comment type="caution">
    <text evidence="3">The sequence shown here is derived from an EMBL/GenBank/DDBJ whole genome shotgun (WGS) entry which is preliminary data.</text>
</comment>
<keyword evidence="1" id="KW-0175">Coiled coil</keyword>
<sequence>MKKLFTIALLVFSLGSLPAMAQNVGKKEARAIEKAEKQLDKEIQKEHKATTKYLANKKKLKKYNRDYTKSSRKFERQKRREVLSPRDIRSWEADLDKQAKRIEKLEDEIAAYHRQYGKSN</sequence>
<feature type="signal peptide" evidence="2">
    <location>
        <begin position="1"/>
        <end position="21"/>
    </location>
</feature>
<reference evidence="3 4" key="1">
    <citation type="submission" date="2021-05" db="EMBL/GenBank/DDBJ databases">
        <authorList>
            <person name="Zhang Z.D."/>
            <person name="Osman G."/>
        </authorList>
    </citation>
    <scope>NUCLEOTIDE SEQUENCE [LARGE SCALE GENOMIC DNA]</scope>
    <source>
        <strain evidence="3 4">KCTC 32217</strain>
    </source>
</reference>
<dbReference type="EMBL" id="JAHCMY010000013">
    <property type="protein sequence ID" value="MBS9525488.1"/>
    <property type="molecule type" value="Genomic_DNA"/>
</dbReference>
<dbReference type="Proteomes" id="UP001319104">
    <property type="component" value="Unassembled WGS sequence"/>
</dbReference>
<keyword evidence="4" id="KW-1185">Reference proteome</keyword>
<evidence type="ECO:0000256" key="1">
    <source>
        <dbReference type="SAM" id="Coils"/>
    </source>
</evidence>